<protein>
    <recommendedName>
        <fullName evidence="1">N-acetyltransferase domain-containing protein</fullName>
    </recommendedName>
</protein>
<dbReference type="EMBL" id="AQRA01000004">
    <property type="protein sequence ID" value="EZH73981.1"/>
    <property type="molecule type" value="Genomic_DNA"/>
</dbReference>
<dbReference type="CDD" id="cd04301">
    <property type="entry name" value="NAT_SF"/>
    <property type="match status" value="1"/>
</dbReference>
<feature type="domain" description="N-acetyltransferase" evidence="1">
    <location>
        <begin position="7"/>
        <end position="146"/>
    </location>
</feature>
<organism evidence="2 3">
    <name type="scientific">Aquimarina atlantica</name>
    <dbReference type="NCBI Taxonomy" id="1317122"/>
    <lineage>
        <taxon>Bacteria</taxon>
        <taxon>Pseudomonadati</taxon>
        <taxon>Bacteroidota</taxon>
        <taxon>Flavobacteriia</taxon>
        <taxon>Flavobacteriales</taxon>
        <taxon>Flavobacteriaceae</taxon>
        <taxon>Aquimarina</taxon>
    </lineage>
</organism>
<dbReference type="SUPFAM" id="SSF55729">
    <property type="entry name" value="Acyl-CoA N-acyltransferases (Nat)"/>
    <property type="match status" value="1"/>
</dbReference>
<dbReference type="eggNOG" id="COG0456">
    <property type="taxonomic scope" value="Bacteria"/>
</dbReference>
<dbReference type="Proteomes" id="UP000023541">
    <property type="component" value="Unassembled WGS sequence"/>
</dbReference>
<keyword evidence="3" id="KW-1185">Reference proteome</keyword>
<dbReference type="PROSITE" id="PS51186">
    <property type="entry name" value="GNAT"/>
    <property type="match status" value="1"/>
</dbReference>
<dbReference type="Pfam" id="PF00583">
    <property type="entry name" value="Acetyltransf_1"/>
    <property type="match status" value="1"/>
</dbReference>
<proteinExistence type="predicted"/>
<dbReference type="InterPro" id="IPR016181">
    <property type="entry name" value="Acyl_CoA_acyltransferase"/>
</dbReference>
<accession>A0A023BVG1</accession>
<reference evidence="2 3" key="1">
    <citation type="submission" date="2014-04" db="EMBL/GenBank/DDBJ databases">
        <title>Aquimarina sp. 22II-S11-z7 Genome Sequencing.</title>
        <authorList>
            <person name="Lai Q."/>
        </authorList>
    </citation>
    <scope>NUCLEOTIDE SEQUENCE [LARGE SCALE GENOMIC DNA]</scope>
    <source>
        <strain evidence="2 3">22II-S11-z7</strain>
    </source>
</reference>
<sequence>MLEEQIIRYREEQLPELKNIFFLNVPEYFAEKEWEDLTGYLKTHGKTYFVVKKENKVIGCGGYHKSDDTTARLSWDFIHPDFKGKGIGRKMILHCLEEIEKNVDIHNIEVWTSQHAYQFYAKFGLKTYHIEEHYWGKDLHLYKMKT</sequence>
<dbReference type="RefSeq" id="WP_034241502.1">
    <property type="nucleotide sequence ID" value="NZ_AQRA01000004.1"/>
</dbReference>
<dbReference type="OrthoDB" id="961272at2"/>
<dbReference type="AlphaFoldDB" id="A0A023BVG1"/>
<name>A0A023BVG1_9FLAO</name>
<dbReference type="GO" id="GO:0016747">
    <property type="term" value="F:acyltransferase activity, transferring groups other than amino-acyl groups"/>
    <property type="evidence" value="ECO:0007669"/>
    <property type="project" value="InterPro"/>
</dbReference>
<gene>
    <name evidence="2" type="ORF">ATO12_13955</name>
</gene>
<evidence type="ECO:0000259" key="1">
    <source>
        <dbReference type="PROSITE" id="PS51186"/>
    </source>
</evidence>
<dbReference type="STRING" id="1317122.ATO12_13955"/>
<dbReference type="InterPro" id="IPR000182">
    <property type="entry name" value="GNAT_dom"/>
</dbReference>
<dbReference type="Gene3D" id="3.40.630.30">
    <property type="match status" value="1"/>
</dbReference>
<comment type="caution">
    <text evidence="2">The sequence shown here is derived from an EMBL/GenBank/DDBJ whole genome shotgun (WGS) entry which is preliminary data.</text>
</comment>
<evidence type="ECO:0000313" key="2">
    <source>
        <dbReference type="EMBL" id="EZH73981.1"/>
    </source>
</evidence>
<evidence type="ECO:0000313" key="3">
    <source>
        <dbReference type="Proteomes" id="UP000023541"/>
    </source>
</evidence>